<reference evidence="1" key="2">
    <citation type="submission" date="2015-06" db="UniProtKB">
        <authorList>
            <consortium name="EnsemblPlants"/>
        </authorList>
    </citation>
    <scope>IDENTIFICATION</scope>
    <source>
        <strain evidence="1">DM1-3 516 R44</strain>
    </source>
</reference>
<protein>
    <recommendedName>
        <fullName evidence="3">Polyprotein protein</fullName>
    </recommendedName>
</protein>
<dbReference type="Proteomes" id="UP000011115">
    <property type="component" value="Unassembled WGS sequence"/>
</dbReference>
<dbReference type="Gramene" id="PGSC0003DMT400094207">
    <property type="protein sequence ID" value="PGSC0003DMT400094207"/>
    <property type="gene ID" value="PGSC0003DMG400043778"/>
</dbReference>
<dbReference type="PANTHER" id="PTHR33180:SF31">
    <property type="entry name" value="POLYPROTEIN PROTEIN"/>
    <property type="match status" value="1"/>
</dbReference>
<accession>M1DTM8</accession>
<dbReference type="EnsemblPlants" id="PGSC0003DMT400094207">
    <property type="protein sequence ID" value="PGSC0003DMT400094207"/>
    <property type="gene ID" value="PGSC0003DMG400043778"/>
</dbReference>
<proteinExistence type="predicted"/>
<sequence>MSKDADTFRRKVAKLSKTCEKGKGKHKAFELSDRAEWRVKRWNNLPKTKTPQPTITAPPVPALTLVLAHLVQGPLPKSNQEKAEGLRTILEEKRMSIDGNKESGRDKRVVQDVKKDVEVIPTTSIDIRRIEAEYLKDKAEKKKVVSMKLVNTESSLAKTHMPTPTPGPSGISIATITYTDSPCSSVVARSPKPTAVAADSRLPLTRASLLQMGQLALSIDRRAANLEASVPDMIQIALNDAVTPLRTTIDALAARIAVCKHN</sequence>
<evidence type="ECO:0000313" key="1">
    <source>
        <dbReference type="EnsemblPlants" id="PGSC0003DMT400094207"/>
    </source>
</evidence>
<dbReference type="PANTHER" id="PTHR33180">
    <property type="entry name" value="PHOTOSYSTEM II CP43 REACTION CENTER PROTEIN"/>
    <property type="match status" value="1"/>
</dbReference>
<keyword evidence="2" id="KW-1185">Reference proteome</keyword>
<evidence type="ECO:0000313" key="2">
    <source>
        <dbReference type="Proteomes" id="UP000011115"/>
    </source>
</evidence>
<evidence type="ECO:0008006" key="3">
    <source>
        <dbReference type="Google" id="ProtNLM"/>
    </source>
</evidence>
<name>M1DTM8_SOLTU</name>
<dbReference type="PaxDb" id="4113-PGSC0003DMT400094207"/>
<organism evidence="1 2">
    <name type="scientific">Solanum tuberosum</name>
    <name type="common">Potato</name>
    <dbReference type="NCBI Taxonomy" id="4113"/>
    <lineage>
        <taxon>Eukaryota</taxon>
        <taxon>Viridiplantae</taxon>
        <taxon>Streptophyta</taxon>
        <taxon>Embryophyta</taxon>
        <taxon>Tracheophyta</taxon>
        <taxon>Spermatophyta</taxon>
        <taxon>Magnoliopsida</taxon>
        <taxon>eudicotyledons</taxon>
        <taxon>Gunneridae</taxon>
        <taxon>Pentapetalae</taxon>
        <taxon>asterids</taxon>
        <taxon>lamiids</taxon>
        <taxon>Solanales</taxon>
        <taxon>Solanaceae</taxon>
        <taxon>Solanoideae</taxon>
        <taxon>Solaneae</taxon>
        <taxon>Solanum</taxon>
    </lineage>
</organism>
<dbReference type="InParanoid" id="M1DTM8"/>
<dbReference type="HOGENOM" id="CLU_1063220_0_0_1"/>
<dbReference type="AlphaFoldDB" id="M1DTM8"/>
<reference evidence="2" key="1">
    <citation type="journal article" date="2011" name="Nature">
        <title>Genome sequence and analysis of the tuber crop potato.</title>
        <authorList>
            <consortium name="The Potato Genome Sequencing Consortium"/>
        </authorList>
    </citation>
    <scope>NUCLEOTIDE SEQUENCE [LARGE SCALE GENOMIC DNA]</scope>
    <source>
        <strain evidence="2">cv. DM1-3 516 R44</strain>
    </source>
</reference>